<keyword evidence="2" id="KW-1185">Reference proteome</keyword>
<organism evidence="1 2">
    <name type="scientific">Streptomyces tateyamensis</name>
    <dbReference type="NCBI Taxonomy" id="565073"/>
    <lineage>
        <taxon>Bacteria</taxon>
        <taxon>Bacillati</taxon>
        <taxon>Actinomycetota</taxon>
        <taxon>Actinomycetes</taxon>
        <taxon>Kitasatosporales</taxon>
        <taxon>Streptomycetaceae</taxon>
        <taxon>Streptomyces</taxon>
    </lineage>
</organism>
<evidence type="ECO:0000313" key="1">
    <source>
        <dbReference type="EMBL" id="PYC66751.1"/>
    </source>
</evidence>
<accession>A0A2V4N7Q9</accession>
<protein>
    <submittedName>
        <fullName evidence="1">LLM class F420-dependent oxidoreductase</fullName>
    </submittedName>
</protein>
<dbReference type="Proteomes" id="UP000248039">
    <property type="component" value="Unassembled WGS sequence"/>
</dbReference>
<dbReference type="AlphaFoldDB" id="A0A2V4N7Q9"/>
<comment type="caution">
    <text evidence="1">The sequence shown here is derived from an EMBL/GenBank/DDBJ whole genome shotgun (WGS) entry which is preliminary data.</text>
</comment>
<feature type="non-terminal residue" evidence="1">
    <location>
        <position position="1"/>
    </location>
</feature>
<sequence>LAAAGVTELVVVAAPPPTADEATAWVGELARTWLRTAR</sequence>
<reference evidence="1 2" key="1">
    <citation type="submission" date="2018-03" db="EMBL/GenBank/DDBJ databases">
        <title>Bioinformatic expansion and discovery of thiopeptide antibiotics.</title>
        <authorList>
            <person name="Schwalen C.J."/>
            <person name="Hudson G.A."/>
            <person name="Mitchell D.A."/>
        </authorList>
    </citation>
    <scope>NUCLEOTIDE SEQUENCE [LARGE SCALE GENOMIC DNA]</scope>
    <source>
        <strain evidence="1 2">ATCC 21389</strain>
    </source>
</reference>
<gene>
    <name evidence="1" type="ORF">C7C46_30965</name>
</gene>
<proteinExistence type="predicted"/>
<evidence type="ECO:0000313" key="2">
    <source>
        <dbReference type="Proteomes" id="UP000248039"/>
    </source>
</evidence>
<dbReference type="EMBL" id="PYBW01000167">
    <property type="protein sequence ID" value="PYC66751.1"/>
    <property type="molecule type" value="Genomic_DNA"/>
</dbReference>
<name>A0A2V4N7Q9_9ACTN</name>